<dbReference type="AlphaFoldDB" id="A0A9N9SX20"/>
<keyword evidence="2" id="KW-0479">Metal-binding</keyword>
<evidence type="ECO:0000313" key="9">
    <source>
        <dbReference type="EMBL" id="CAG9830959.1"/>
    </source>
</evidence>
<dbReference type="InterPro" id="IPR013087">
    <property type="entry name" value="Znf_C2H2_type"/>
</dbReference>
<feature type="compositionally biased region" description="Basic residues" evidence="7">
    <location>
        <begin position="1"/>
        <end position="13"/>
    </location>
</feature>
<keyword evidence="4" id="KW-0863">Zinc-finger</keyword>
<dbReference type="InterPro" id="IPR036236">
    <property type="entry name" value="Znf_C2H2_sf"/>
</dbReference>
<dbReference type="SUPFAM" id="SSF57667">
    <property type="entry name" value="beta-beta-alpha zinc fingers"/>
    <property type="match status" value="1"/>
</dbReference>
<keyword evidence="6" id="KW-0539">Nucleus</keyword>
<keyword evidence="10" id="KW-1185">Reference proteome</keyword>
<feature type="domain" description="C2H2-type" evidence="8">
    <location>
        <begin position="309"/>
        <end position="329"/>
    </location>
</feature>
<keyword evidence="3" id="KW-0677">Repeat</keyword>
<name>A0A9N9SX20_DIABA</name>
<dbReference type="SMART" id="SM00355">
    <property type="entry name" value="ZnF_C2H2"/>
    <property type="match status" value="5"/>
</dbReference>
<evidence type="ECO:0000256" key="5">
    <source>
        <dbReference type="ARBA" id="ARBA00022833"/>
    </source>
</evidence>
<evidence type="ECO:0000256" key="7">
    <source>
        <dbReference type="SAM" id="MobiDB-lite"/>
    </source>
</evidence>
<keyword evidence="5" id="KW-0862">Zinc</keyword>
<dbReference type="Proteomes" id="UP001153709">
    <property type="component" value="Chromosome 3"/>
</dbReference>
<dbReference type="EMBL" id="OU898278">
    <property type="protein sequence ID" value="CAG9830959.1"/>
    <property type="molecule type" value="Genomic_DNA"/>
</dbReference>
<dbReference type="GO" id="GO:0008270">
    <property type="term" value="F:zinc ion binding"/>
    <property type="evidence" value="ECO:0007669"/>
    <property type="project" value="UniProtKB-KW"/>
</dbReference>
<dbReference type="OrthoDB" id="6155966at2759"/>
<reference evidence="9" key="1">
    <citation type="submission" date="2022-01" db="EMBL/GenBank/DDBJ databases">
        <authorList>
            <person name="King R."/>
        </authorList>
    </citation>
    <scope>NUCLEOTIDE SEQUENCE</scope>
</reference>
<evidence type="ECO:0000259" key="8">
    <source>
        <dbReference type="PROSITE" id="PS00028"/>
    </source>
</evidence>
<evidence type="ECO:0000256" key="3">
    <source>
        <dbReference type="ARBA" id="ARBA00022737"/>
    </source>
</evidence>
<comment type="subcellular location">
    <subcellularLocation>
        <location evidence="1">Nucleus</location>
    </subcellularLocation>
</comment>
<dbReference type="PROSITE" id="PS00028">
    <property type="entry name" value="ZINC_FINGER_C2H2_1"/>
    <property type="match status" value="1"/>
</dbReference>
<dbReference type="InterPro" id="IPR050888">
    <property type="entry name" value="ZnF_C2H2-type_TF"/>
</dbReference>
<accession>A0A9N9SX20</accession>
<protein>
    <recommendedName>
        <fullName evidence="8">C2H2-type domain-containing protein</fullName>
    </recommendedName>
</protein>
<dbReference type="PANTHER" id="PTHR24406">
    <property type="entry name" value="TRANSCRIPTIONAL REPRESSOR CTCFL-RELATED"/>
    <property type="match status" value="1"/>
</dbReference>
<evidence type="ECO:0000256" key="1">
    <source>
        <dbReference type="ARBA" id="ARBA00004123"/>
    </source>
</evidence>
<sequence length="356" mass="41935">MAPRKKQNSRKRKSLDENKNESVTFSKNLSQKYIENINVTFDEIKEADYVKKVYNNKIDNNFVEESSAVLHSCQLCCKIFSVQKDYENHMKNCTNSNSDISNVRFISTNETTETVPIQDDSTTVSPNRNTFYPCQNCIKVFPSEKTCKSHMNQCIKKNNLRNKELINTKTKESDNPRCQSPYTESDKFNDVSDTTEIIEEPITKQPKYDISIYDYDEVDSEDDTPKVTKDTKCKFCDFIAENPMELLKHKRKFHTATRYILPVHEIRKYFDYPDRSFCPICEQPVKTKNFRSIFIRHLLVHAPGFTFQCRICKKRFRRHDHMKAHEKRHVLTYAELQALQENVNNDQPTEELIISE</sequence>
<dbReference type="Gene3D" id="3.30.160.60">
    <property type="entry name" value="Classic Zinc Finger"/>
    <property type="match status" value="2"/>
</dbReference>
<feature type="region of interest" description="Disordered" evidence="7">
    <location>
        <begin position="1"/>
        <end position="21"/>
    </location>
</feature>
<evidence type="ECO:0000313" key="10">
    <source>
        <dbReference type="Proteomes" id="UP001153709"/>
    </source>
</evidence>
<evidence type="ECO:0000256" key="2">
    <source>
        <dbReference type="ARBA" id="ARBA00022723"/>
    </source>
</evidence>
<organism evidence="9 10">
    <name type="scientific">Diabrotica balteata</name>
    <name type="common">Banded cucumber beetle</name>
    <dbReference type="NCBI Taxonomy" id="107213"/>
    <lineage>
        <taxon>Eukaryota</taxon>
        <taxon>Metazoa</taxon>
        <taxon>Ecdysozoa</taxon>
        <taxon>Arthropoda</taxon>
        <taxon>Hexapoda</taxon>
        <taxon>Insecta</taxon>
        <taxon>Pterygota</taxon>
        <taxon>Neoptera</taxon>
        <taxon>Endopterygota</taxon>
        <taxon>Coleoptera</taxon>
        <taxon>Polyphaga</taxon>
        <taxon>Cucujiformia</taxon>
        <taxon>Chrysomeloidea</taxon>
        <taxon>Chrysomelidae</taxon>
        <taxon>Galerucinae</taxon>
        <taxon>Diabroticina</taxon>
        <taxon>Diabroticites</taxon>
        <taxon>Diabrotica</taxon>
    </lineage>
</organism>
<dbReference type="GO" id="GO:0005634">
    <property type="term" value="C:nucleus"/>
    <property type="evidence" value="ECO:0007669"/>
    <property type="project" value="UniProtKB-SubCell"/>
</dbReference>
<gene>
    <name evidence="9" type="ORF">DIABBA_LOCUS4601</name>
</gene>
<evidence type="ECO:0000256" key="4">
    <source>
        <dbReference type="ARBA" id="ARBA00022771"/>
    </source>
</evidence>
<proteinExistence type="predicted"/>
<evidence type="ECO:0000256" key="6">
    <source>
        <dbReference type="ARBA" id="ARBA00023242"/>
    </source>
</evidence>